<dbReference type="InterPro" id="IPR050493">
    <property type="entry name" value="FAD-dep_Monooxygenase_BioMet"/>
</dbReference>
<dbReference type="PRINTS" id="PR00420">
    <property type="entry name" value="RNGMNOXGNASE"/>
</dbReference>
<dbReference type="GO" id="GO:0015976">
    <property type="term" value="P:carbon utilization"/>
    <property type="evidence" value="ECO:0007669"/>
    <property type="project" value="InterPro"/>
</dbReference>
<evidence type="ECO:0000259" key="16">
    <source>
        <dbReference type="Pfam" id="PF01494"/>
    </source>
</evidence>
<keyword evidence="6 14" id="KW-0479">Metal-binding</keyword>
<dbReference type="HOGENOM" id="CLU_391816_0_0_1"/>
<dbReference type="PANTHER" id="PTHR13789">
    <property type="entry name" value="MONOOXYGENASE"/>
    <property type="match status" value="1"/>
</dbReference>
<protein>
    <recommendedName>
        <fullName evidence="4">Carbonic anhydrase</fullName>
        <ecNumber evidence="3">4.2.1.1</ecNumber>
    </recommendedName>
    <alternativeName>
        <fullName evidence="12">Carbonate dehydratase</fullName>
    </alternativeName>
</protein>
<dbReference type="STRING" id="1016849.A0A0D1YPY7"/>
<evidence type="ECO:0000256" key="9">
    <source>
        <dbReference type="ARBA" id="ARBA00023002"/>
    </source>
</evidence>
<dbReference type="GO" id="GO:0071949">
    <property type="term" value="F:FAD binding"/>
    <property type="evidence" value="ECO:0007669"/>
    <property type="project" value="InterPro"/>
</dbReference>
<dbReference type="GO" id="GO:0008270">
    <property type="term" value="F:zinc ion binding"/>
    <property type="evidence" value="ECO:0007669"/>
    <property type="project" value="InterPro"/>
</dbReference>
<evidence type="ECO:0000256" key="11">
    <source>
        <dbReference type="ARBA" id="ARBA00023239"/>
    </source>
</evidence>
<evidence type="ECO:0000256" key="10">
    <source>
        <dbReference type="ARBA" id="ARBA00023033"/>
    </source>
</evidence>
<keyword evidence="9" id="KW-0560">Oxidoreductase</keyword>
<dbReference type="FunFam" id="3.40.1050.10:FF:000001">
    <property type="entry name" value="Carbonic anhydrase"/>
    <property type="match status" value="1"/>
</dbReference>
<dbReference type="PANTHER" id="PTHR13789:SF147">
    <property type="entry name" value="PUTATIVE (AFU_ORTHOLOGUE AFUA_2G01950)-RELATED"/>
    <property type="match status" value="1"/>
</dbReference>
<dbReference type="InterPro" id="IPR001765">
    <property type="entry name" value="Carbonic_anhydrase"/>
</dbReference>
<evidence type="ECO:0000256" key="1">
    <source>
        <dbReference type="ARBA" id="ARBA00006217"/>
    </source>
</evidence>
<dbReference type="SUPFAM" id="SSF54373">
    <property type="entry name" value="FAD-linked reductases, C-terminal domain"/>
    <property type="match status" value="1"/>
</dbReference>
<feature type="region of interest" description="Disordered" evidence="15">
    <location>
        <begin position="470"/>
        <end position="498"/>
    </location>
</feature>
<dbReference type="Proteomes" id="UP000053599">
    <property type="component" value="Unassembled WGS sequence"/>
</dbReference>
<dbReference type="EMBL" id="KN846952">
    <property type="protein sequence ID" value="KIV83349.1"/>
    <property type="molecule type" value="Genomic_DNA"/>
</dbReference>
<dbReference type="OrthoDB" id="420606at2759"/>
<reference evidence="17 18" key="1">
    <citation type="submission" date="2015-01" db="EMBL/GenBank/DDBJ databases">
        <title>The Genome Sequence of Exophiala sideris CBS121828.</title>
        <authorList>
            <consortium name="The Broad Institute Genomics Platform"/>
            <person name="Cuomo C."/>
            <person name="de Hoog S."/>
            <person name="Gorbushina A."/>
            <person name="Stielow B."/>
            <person name="Teixiera M."/>
            <person name="Abouelleil A."/>
            <person name="Chapman S.B."/>
            <person name="Priest M."/>
            <person name="Young S.K."/>
            <person name="Wortman J."/>
            <person name="Nusbaum C."/>
            <person name="Birren B."/>
        </authorList>
    </citation>
    <scope>NUCLEOTIDE SEQUENCE [LARGE SCALE GENOMIC DNA]</scope>
    <source>
        <strain evidence="17 18">CBS 121828</strain>
    </source>
</reference>
<dbReference type="InterPro" id="IPR015892">
    <property type="entry name" value="Carbonic_anhydrase_CS"/>
</dbReference>
<dbReference type="Gene3D" id="3.40.1050.10">
    <property type="entry name" value="Carbonic anhydrase"/>
    <property type="match status" value="1"/>
</dbReference>
<keyword evidence="8 14" id="KW-0862">Zinc</keyword>
<accession>A0A0D1YPY7</accession>
<evidence type="ECO:0000313" key="18">
    <source>
        <dbReference type="Proteomes" id="UP000053599"/>
    </source>
</evidence>
<gene>
    <name evidence="17" type="ORF">PV11_05382</name>
</gene>
<dbReference type="SUPFAM" id="SSF51905">
    <property type="entry name" value="FAD/NAD(P)-binding domain"/>
    <property type="match status" value="1"/>
</dbReference>
<dbReference type="CDD" id="cd00883">
    <property type="entry name" value="beta_CA_cladeA"/>
    <property type="match status" value="1"/>
</dbReference>
<name>A0A0D1YPY7_9EURO</name>
<dbReference type="InterPro" id="IPR002938">
    <property type="entry name" value="FAD-bd"/>
</dbReference>
<dbReference type="EC" id="4.2.1.1" evidence="3"/>
<evidence type="ECO:0000256" key="5">
    <source>
        <dbReference type="ARBA" id="ARBA00022630"/>
    </source>
</evidence>
<dbReference type="AlphaFoldDB" id="A0A0D1YPY7"/>
<keyword evidence="5" id="KW-0285">Flavoprotein</keyword>
<evidence type="ECO:0000313" key="17">
    <source>
        <dbReference type="EMBL" id="KIV83349.1"/>
    </source>
</evidence>
<dbReference type="SUPFAM" id="SSF53056">
    <property type="entry name" value="beta-carbonic anhydrase, cab"/>
    <property type="match status" value="1"/>
</dbReference>
<dbReference type="PROSITE" id="PS00705">
    <property type="entry name" value="PROK_CO2_ANHYDRASE_2"/>
    <property type="match status" value="1"/>
</dbReference>
<dbReference type="GO" id="GO:0004089">
    <property type="term" value="F:carbonate dehydratase activity"/>
    <property type="evidence" value="ECO:0007669"/>
    <property type="project" value="UniProtKB-EC"/>
</dbReference>
<evidence type="ECO:0000256" key="4">
    <source>
        <dbReference type="ARBA" id="ARBA00014628"/>
    </source>
</evidence>
<dbReference type="SMART" id="SM00947">
    <property type="entry name" value="Pro_CA"/>
    <property type="match status" value="1"/>
</dbReference>
<evidence type="ECO:0000256" key="12">
    <source>
        <dbReference type="ARBA" id="ARBA00031969"/>
    </source>
</evidence>
<evidence type="ECO:0000256" key="14">
    <source>
        <dbReference type="PIRSR" id="PIRSR601765-1"/>
    </source>
</evidence>
<evidence type="ECO:0000256" key="15">
    <source>
        <dbReference type="SAM" id="MobiDB-lite"/>
    </source>
</evidence>
<evidence type="ECO:0000256" key="8">
    <source>
        <dbReference type="ARBA" id="ARBA00022833"/>
    </source>
</evidence>
<keyword evidence="7" id="KW-0274">FAD</keyword>
<comment type="similarity">
    <text evidence="1">Belongs to the beta-class carbonic anhydrase family.</text>
</comment>
<evidence type="ECO:0000256" key="6">
    <source>
        <dbReference type="ARBA" id="ARBA00022723"/>
    </source>
</evidence>
<proteinExistence type="inferred from homology"/>
<feature type="domain" description="FAD-binding" evidence="16">
    <location>
        <begin position="6"/>
        <end position="353"/>
    </location>
</feature>
<dbReference type="GO" id="GO:0004497">
    <property type="term" value="F:monooxygenase activity"/>
    <property type="evidence" value="ECO:0007669"/>
    <property type="project" value="UniProtKB-KW"/>
</dbReference>
<keyword evidence="10" id="KW-0503">Monooxygenase</keyword>
<dbReference type="Pfam" id="PF00484">
    <property type="entry name" value="Pro_CA"/>
    <property type="match status" value="1"/>
</dbReference>
<dbReference type="Pfam" id="PF01494">
    <property type="entry name" value="FAD_binding_3"/>
    <property type="match status" value="1"/>
</dbReference>
<feature type="binding site" evidence="14">
    <location>
        <position position="537"/>
    </location>
    <ligand>
        <name>Zn(2+)</name>
        <dbReference type="ChEBI" id="CHEBI:29105"/>
    </ligand>
</feature>
<dbReference type="InterPro" id="IPR036874">
    <property type="entry name" value="Carbonic_anhydrase_sf"/>
</dbReference>
<evidence type="ECO:0000256" key="3">
    <source>
        <dbReference type="ARBA" id="ARBA00012925"/>
    </source>
</evidence>
<organism evidence="17 18">
    <name type="scientific">Exophiala sideris</name>
    <dbReference type="NCBI Taxonomy" id="1016849"/>
    <lineage>
        <taxon>Eukaryota</taxon>
        <taxon>Fungi</taxon>
        <taxon>Dikarya</taxon>
        <taxon>Ascomycota</taxon>
        <taxon>Pezizomycotina</taxon>
        <taxon>Eurotiomycetes</taxon>
        <taxon>Chaetothyriomycetidae</taxon>
        <taxon>Chaetothyriales</taxon>
        <taxon>Herpotrichiellaceae</taxon>
        <taxon>Exophiala</taxon>
    </lineage>
</organism>
<comment type="catalytic activity">
    <reaction evidence="13">
        <text>hydrogencarbonate + H(+) = CO2 + H2O</text>
        <dbReference type="Rhea" id="RHEA:10748"/>
        <dbReference type="ChEBI" id="CHEBI:15377"/>
        <dbReference type="ChEBI" id="CHEBI:15378"/>
        <dbReference type="ChEBI" id="CHEBI:16526"/>
        <dbReference type="ChEBI" id="CHEBI:17544"/>
        <dbReference type="EC" id="4.2.1.1"/>
    </reaction>
</comment>
<keyword evidence="11" id="KW-0456">Lyase</keyword>
<comment type="similarity">
    <text evidence="2">Belongs to the paxM FAD-dependent monooxygenase family.</text>
</comment>
<evidence type="ECO:0000256" key="7">
    <source>
        <dbReference type="ARBA" id="ARBA00022827"/>
    </source>
</evidence>
<feature type="binding site" evidence="14">
    <location>
        <position position="539"/>
    </location>
    <ligand>
        <name>Zn(2+)</name>
        <dbReference type="ChEBI" id="CHEBI:29105"/>
    </ligand>
</feature>
<dbReference type="InterPro" id="IPR036188">
    <property type="entry name" value="FAD/NAD-bd_sf"/>
</dbReference>
<sequence length="704" mass="77958">MSPEKLHVGVCGGGLGGLTAAIAIARAGAKVTLLEAARELGEIGAGIQVFSNVSRLLIRWGVDKIIGDNLIAVDEINTWGADNELIARFDPKLGAKQAGFPHWLVRRDHLHAGLVESARRHGVNLIVGSRVQDFQHTKESVKVTTVHGVEHNFDLLIGSDGIKSTIRRTLFPEWTPQAASTVAAFRGILPYDEVFRKVPEARQLLRNTMDAWIGPNGYVLLYPLSAGTELNVVTLFQMDHIVKTPEDMDLNEFRKLYKDWNPTARKILEMVNYTQKWPLLVLPPKKTWSNEHRNVVLLGDAAHCMQNHMAQGAATAMEDGAFLGTVIGEVIRGTIELFEAIEIYERRRIPRVWVKQQASFVSGTINMATGDEAARRNRASAPETRQVLSQTRNLGYKSGQPKPQFIRQLQLRVSHPCRSGRSLESSGISRSTTLLRLPSSTPTSFIPLNFSQPFKYIPIRHCSSKSATRKLDDPLLEVSEPQREDSDEMPSANGNTDAYTKAFNNNSAWRRSLAETDPELFESLGKGQSPQILWIGCADSRCPETTILGLKPGEIFCHRNIANILVNTDINSLSVIQFAVQYLKVKHIIICGHTSCGGIAAALDNKKLGLIDTWLMPLRAIRQQNLELLQSLDEKERALKLVELNVRAGISTLLQNPVVIDAMSESGLQVHGLIYNVGTGELRELDVGEGHEVVRSRITAFKTG</sequence>
<comment type="cofactor">
    <cofactor evidence="14">
        <name>Zn(2+)</name>
        <dbReference type="ChEBI" id="CHEBI:29105"/>
    </cofactor>
    <text evidence="14">Binds 1 zinc ion per subunit.</text>
</comment>
<evidence type="ECO:0000256" key="2">
    <source>
        <dbReference type="ARBA" id="ARBA00007992"/>
    </source>
</evidence>
<evidence type="ECO:0000256" key="13">
    <source>
        <dbReference type="ARBA" id="ARBA00048348"/>
    </source>
</evidence>
<dbReference type="Gene3D" id="3.50.50.60">
    <property type="entry name" value="FAD/NAD(P)-binding domain"/>
    <property type="match status" value="1"/>
</dbReference>
<feature type="binding site" evidence="14">
    <location>
        <position position="593"/>
    </location>
    <ligand>
        <name>Zn(2+)</name>
        <dbReference type="ChEBI" id="CHEBI:29105"/>
    </ligand>
</feature>
<feature type="binding site" evidence="14">
    <location>
        <position position="596"/>
    </location>
    <ligand>
        <name>Zn(2+)</name>
        <dbReference type="ChEBI" id="CHEBI:29105"/>
    </ligand>
</feature>